<feature type="chain" id="PRO_5034833859" evidence="1">
    <location>
        <begin position="26"/>
        <end position="423"/>
    </location>
</feature>
<keyword evidence="4" id="KW-1185">Reference proteome</keyword>
<gene>
    <name evidence="3" type="ORF">F8M41_022259</name>
</gene>
<dbReference type="AlphaFoldDB" id="A0A8H4AFC6"/>
<protein>
    <submittedName>
        <fullName evidence="3">Protease</fullName>
    </submittedName>
</protein>
<dbReference type="Pfam" id="PF00089">
    <property type="entry name" value="Trypsin"/>
    <property type="match status" value="1"/>
</dbReference>
<evidence type="ECO:0000256" key="1">
    <source>
        <dbReference type="SAM" id="SignalP"/>
    </source>
</evidence>
<keyword evidence="1" id="KW-0732">Signal</keyword>
<accession>A0A8H4AFC6</accession>
<dbReference type="Proteomes" id="UP000439903">
    <property type="component" value="Unassembled WGS sequence"/>
</dbReference>
<evidence type="ECO:0000313" key="4">
    <source>
        <dbReference type="Proteomes" id="UP000439903"/>
    </source>
</evidence>
<dbReference type="SUPFAM" id="SSF50494">
    <property type="entry name" value="Trypsin-like serine proteases"/>
    <property type="match status" value="1"/>
</dbReference>
<dbReference type="InterPro" id="IPR001254">
    <property type="entry name" value="Trypsin_dom"/>
</dbReference>
<feature type="domain" description="Peptidase S1" evidence="2">
    <location>
        <begin position="234"/>
        <end position="389"/>
    </location>
</feature>
<name>A0A8H4AFC6_GIGMA</name>
<organism evidence="3 4">
    <name type="scientific">Gigaspora margarita</name>
    <dbReference type="NCBI Taxonomy" id="4874"/>
    <lineage>
        <taxon>Eukaryota</taxon>
        <taxon>Fungi</taxon>
        <taxon>Fungi incertae sedis</taxon>
        <taxon>Mucoromycota</taxon>
        <taxon>Glomeromycotina</taxon>
        <taxon>Glomeromycetes</taxon>
        <taxon>Diversisporales</taxon>
        <taxon>Gigasporaceae</taxon>
        <taxon>Gigaspora</taxon>
    </lineage>
</organism>
<dbReference type="GO" id="GO:0006508">
    <property type="term" value="P:proteolysis"/>
    <property type="evidence" value="ECO:0007669"/>
    <property type="project" value="UniProtKB-KW"/>
</dbReference>
<dbReference type="InterPro" id="IPR043504">
    <property type="entry name" value="Peptidase_S1_PA_chymotrypsin"/>
</dbReference>
<dbReference type="CDD" id="cd21112">
    <property type="entry name" value="alphaLP-like"/>
    <property type="match status" value="1"/>
</dbReference>
<dbReference type="OrthoDB" id="2361256at2759"/>
<dbReference type="InterPro" id="IPR009003">
    <property type="entry name" value="Peptidase_S1_PA"/>
</dbReference>
<keyword evidence="3" id="KW-0645">Protease</keyword>
<keyword evidence="3" id="KW-0378">Hydrolase</keyword>
<dbReference type="Gene3D" id="2.40.10.10">
    <property type="entry name" value="Trypsin-like serine proteases"/>
    <property type="match status" value="2"/>
</dbReference>
<proteinExistence type="predicted"/>
<evidence type="ECO:0000259" key="2">
    <source>
        <dbReference type="Pfam" id="PF00089"/>
    </source>
</evidence>
<evidence type="ECO:0000313" key="3">
    <source>
        <dbReference type="EMBL" id="KAF0488517.1"/>
    </source>
</evidence>
<comment type="caution">
    <text evidence="3">The sequence shown here is derived from an EMBL/GenBank/DDBJ whole genome shotgun (WGS) entry which is preliminary data.</text>
</comment>
<sequence length="423" mass="48230">MRSIYFLLNLLLLFFIFNKLSLVYTKEALAELWDVEDSELLDFFAIEKKLITIDKILQPLIKEHILSFGGTYINVTKKQVFVNTVDHSVVPIITNSAELIHTDYLNFITFVTASNSLVTLADRFLKIYNLIKQFKPKSIQCYINMELNNIVIRHSQTINNNEFLNSAREYNPIFIQPSVNFPHPRCKEGITQFPILRRNLNRKILSGEGLMNLFKREECSVGFWARDNNNEELNYIVTAGHCSIKRSRLAGTENFAHISWDSPKLNRLGQMVDSDKIDRYDFGLINITDSIYLQSMTTLIRNTDSKSFAELIMEDGIEMTSYGSHVCKSGWRSHVTCGYIKGLGTITTDSKGRAFKDRIYYGKSAFQISCAGDSGGSVYSYLQDLETVGLSGIHLGRFGDFSEFLPLNIILSKGKIKLVRPSH</sequence>
<feature type="signal peptide" evidence="1">
    <location>
        <begin position="1"/>
        <end position="25"/>
    </location>
</feature>
<reference evidence="3 4" key="1">
    <citation type="journal article" date="2019" name="Environ. Microbiol.">
        <title>At the nexus of three kingdoms: the genome of the mycorrhizal fungus Gigaspora margarita provides insights into plant, endobacterial and fungal interactions.</title>
        <authorList>
            <person name="Venice F."/>
            <person name="Ghignone S."/>
            <person name="Salvioli di Fossalunga A."/>
            <person name="Amselem J."/>
            <person name="Novero M."/>
            <person name="Xianan X."/>
            <person name="Sedzielewska Toro K."/>
            <person name="Morin E."/>
            <person name="Lipzen A."/>
            <person name="Grigoriev I.V."/>
            <person name="Henrissat B."/>
            <person name="Martin F.M."/>
            <person name="Bonfante P."/>
        </authorList>
    </citation>
    <scope>NUCLEOTIDE SEQUENCE [LARGE SCALE GENOMIC DNA]</scope>
    <source>
        <strain evidence="3 4">BEG34</strain>
    </source>
</reference>
<dbReference type="GO" id="GO:0004252">
    <property type="term" value="F:serine-type endopeptidase activity"/>
    <property type="evidence" value="ECO:0007669"/>
    <property type="project" value="InterPro"/>
</dbReference>
<dbReference type="EMBL" id="WTPW01000683">
    <property type="protein sequence ID" value="KAF0488517.1"/>
    <property type="molecule type" value="Genomic_DNA"/>
</dbReference>